<comment type="caution">
    <text evidence="2">The sequence shown here is derived from an EMBL/GenBank/DDBJ whole genome shotgun (WGS) entry which is preliminary data.</text>
</comment>
<keyword evidence="1" id="KW-0812">Transmembrane</keyword>
<reference evidence="2 3" key="1">
    <citation type="submission" date="2018-01" db="EMBL/GenBank/DDBJ databases">
        <title>Genomic Encyclopedia of Archaeal and Bacterial Type Strains, Phase II (KMG-II): from individual species to whole genera.</title>
        <authorList>
            <person name="Goeker M."/>
        </authorList>
    </citation>
    <scope>NUCLEOTIDE SEQUENCE [LARGE SCALE GENOMIC DNA]</scope>
    <source>
        <strain evidence="2 3">DSM 17023</strain>
    </source>
</reference>
<feature type="transmembrane region" description="Helical" evidence="1">
    <location>
        <begin position="193"/>
        <end position="216"/>
    </location>
</feature>
<dbReference type="AlphaFoldDB" id="A0A2S3UZ39"/>
<dbReference type="Proteomes" id="UP000236959">
    <property type="component" value="Unassembled WGS sequence"/>
</dbReference>
<accession>A0A2S3UZ39</accession>
<keyword evidence="1" id="KW-1133">Transmembrane helix</keyword>
<evidence type="ECO:0000313" key="3">
    <source>
        <dbReference type="Proteomes" id="UP000236959"/>
    </source>
</evidence>
<feature type="transmembrane region" description="Helical" evidence="1">
    <location>
        <begin position="139"/>
        <end position="160"/>
    </location>
</feature>
<evidence type="ECO:0000256" key="1">
    <source>
        <dbReference type="SAM" id="Phobius"/>
    </source>
</evidence>
<keyword evidence="1" id="KW-0472">Membrane</keyword>
<feature type="transmembrane region" description="Helical" evidence="1">
    <location>
        <begin position="344"/>
        <end position="364"/>
    </location>
</feature>
<proteinExistence type="predicted"/>
<dbReference type="RefSeq" id="WP_170107151.1">
    <property type="nucleotide sequence ID" value="NZ_PPCN01000002.1"/>
</dbReference>
<dbReference type="EMBL" id="PPCN01000002">
    <property type="protein sequence ID" value="POF32977.1"/>
    <property type="molecule type" value="Genomic_DNA"/>
</dbReference>
<evidence type="ECO:0000313" key="2">
    <source>
        <dbReference type="EMBL" id="POF32977.1"/>
    </source>
</evidence>
<gene>
    <name evidence="2" type="ORF">CLV41_102383</name>
</gene>
<feature type="transmembrane region" description="Helical" evidence="1">
    <location>
        <begin position="7"/>
        <end position="32"/>
    </location>
</feature>
<name>A0A2S3UZ39_9HYPH</name>
<dbReference type="Pfam" id="PF03929">
    <property type="entry name" value="PepSY_TM"/>
    <property type="match status" value="1"/>
</dbReference>
<dbReference type="PANTHER" id="PTHR34219">
    <property type="entry name" value="IRON-REGULATED INNER MEMBRANE PROTEIN-RELATED"/>
    <property type="match status" value="1"/>
</dbReference>
<sequence>MSFKRIVFWAHLIVGITFGLVILLMSATGVLLTYERQIIAYMEQRAVDRTPGAQPLTADEMARKVLESGAQVGNSLVFSNADGAPVELSVSRRETSLLDPYSGIPIDDAAETTKAFFGTITVLHRWLALPGESRQAGRAVTGAANLGFLFILVSGLYLWWPRKWTWRVVKLNVLFRGNLPTAKARDYNWHHVFGIWSLVPLFAIVLSGVVISYPWASDLVVAAFGPASPLEAGRTAQGGPQGQQRADGDPVSLQDIVATLKQAEPAWRTVSIKLPREQAARVVVTVDTGNGAQLSRQKTYTVSRVTGDVLGVSGVDDQSPGRRARVFLRFLHTGEVYGLPGQTLAGLASLASVFLFYTGFALAYRRLIQPIFRRRSLNA</sequence>
<dbReference type="PANTHER" id="PTHR34219:SF3">
    <property type="entry name" value="BLL7967 PROTEIN"/>
    <property type="match status" value="1"/>
</dbReference>
<keyword evidence="3" id="KW-1185">Reference proteome</keyword>
<dbReference type="InterPro" id="IPR005625">
    <property type="entry name" value="PepSY-ass_TM"/>
</dbReference>
<organism evidence="2 3">
    <name type="scientific">Roseibium marinum</name>
    <dbReference type="NCBI Taxonomy" id="281252"/>
    <lineage>
        <taxon>Bacteria</taxon>
        <taxon>Pseudomonadati</taxon>
        <taxon>Pseudomonadota</taxon>
        <taxon>Alphaproteobacteria</taxon>
        <taxon>Hyphomicrobiales</taxon>
        <taxon>Stappiaceae</taxon>
        <taxon>Roseibium</taxon>
    </lineage>
</organism>
<protein>
    <submittedName>
        <fullName evidence="2">Putative iron-regulated membrane protein</fullName>
    </submittedName>
</protein>